<dbReference type="InterPro" id="IPR014942">
    <property type="entry name" value="AbiEii"/>
</dbReference>
<dbReference type="Pfam" id="PF08843">
    <property type="entry name" value="AbiEii"/>
    <property type="match status" value="1"/>
</dbReference>
<sequence length="186" mass="20698">MNGLFQAALEVQQFFQKHGWSFCVIGGLAVIRWGEVRMTQDVDLTLFTGFGAENAYVAALLEAFQPRIPQAEQFAVQYRVLLISAANGTPVDISLAGLPFEQRMIARATPFAYTPECSLLTCSAEDLIVLKAFADRPKDWMDVEGIVMRQGKQLDVAYIVDHLTDLAEVKGDPTLIAKLRKILFDE</sequence>
<gene>
    <name evidence="1" type="ORF">GF339_14785</name>
</gene>
<dbReference type="EMBL" id="WJJP01000481">
    <property type="protein sequence ID" value="MBD3325849.1"/>
    <property type="molecule type" value="Genomic_DNA"/>
</dbReference>
<reference evidence="1" key="1">
    <citation type="submission" date="2019-11" db="EMBL/GenBank/DDBJ databases">
        <title>Microbial mats filling the niche in hypersaline microbial mats.</title>
        <authorList>
            <person name="Wong H.L."/>
            <person name="Macleod F.I."/>
            <person name="White R.A. III"/>
            <person name="Burns B.P."/>
        </authorList>
    </citation>
    <scope>NUCLEOTIDE SEQUENCE</scope>
    <source>
        <strain evidence="1">Rbin_158</strain>
    </source>
</reference>
<evidence type="ECO:0000313" key="2">
    <source>
        <dbReference type="Proteomes" id="UP000649604"/>
    </source>
</evidence>
<organism evidence="1 2">
    <name type="scientific">candidate division KSB3 bacterium</name>
    <dbReference type="NCBI Taxonomy" id="2044937"/>
    <lineage>
        <taxon>Bacteria</taxon>
        <taxon>candidate division KSB3</taxon>
    </lineage>
</organism>
<dbReference type="SUPFAM" id="SSF81301">
    <property type="entry name" value="Nucleotidyltransferase"/>
    <property type="match status" value="1"/>
</dbReference>
<name>A0A9D5JXA7_9BACT</name>
<comment type="caution">
    <text evidence="1">The sequence shown here is derived from an EMBL/GenBank/DDBJ whole genome shotgun (WGS) entry which is preliminary data.</text>
</comment>
<dbReference type="InterPro" id="IPR043519">
    <property type="entry name" value="NT_sf"/>
</dbReference>
<evidence type="ECO:0000313" key="1">
    <source>
        <dbReference type="EMBL" id="MBD3325849.1"/>
    </source>
</evidence>
<dbReference type="AlphaFoldDB" id="A0A9D5JXA7"/>
<protein>
    <recommendedName>
        <fullName evidence="3">Nucleotidyl transferase AbiEii/AbiGii toxin family protein</fullName>
    </recommendedName>
</protein>
<dbReference type="Gene3D" id="3.30.460.40">
    <property type="match status" value="1"/>
</dbReference>
<dbReference type="Proteomes" id="UP000649604">
    <property type="component" value="Unassembled WGS sequence"/>
</dbReference>
<proteinExistence type="predicted"/>
<evidence type="ECO:0008006" key="3">
    <source>
        <dbReference type="Google" id="ProtNLM"/>
    </source>
</evidence>
<accession>A0A9D5JXA7</accession>